<reference evidence="9" key="1">
    <citation type="submission" date="2016-06" db="UniProtKB">
        <authorList>
            <consortium name="WormBaseParasite"/>
        </authorList>
    </citation>
    <scope>IDENTIFICATION</scope>
</reference>
<dbReference type="OrthoDB" id="1922221at2759"/>
<feature type="domain" description="Exocyst complex subunit Exo70 C-terminal" evidence="6">
    <location>
        <begin position="2"/>
        <end position="152"/>
    </location>
</feature>
<dbReference type="InterPro" id="IPR016159">
    <property type="entry name" value="Cullin_repeat-like_dom_sf"/>
</dbReference>
<evidence type="ECO:0000256" key="2">
    <source>
        <dbReference type="ARBA" id="ARBA00022448"/>
    </source>
</evidence>
<dbReference type="GO" id="GO:0005546">
    <property type="term" value="F:phosphatidylinositol-4,5-bisphosphate binding"/>
    <property type="evidence" value="ECO:0007669"/>
    <property type="project" value="InterPro"/>
</dbReference>
<dbReference type="PANTHER" id="PTHR12542">
    <property type="entry name" value="EXOCYST COMPLEX PROTEIN EXO70"/>
    <property type="match status" value="1"/>
</dbReference>
<evidence type="ECO:0000313" key="7">
    <source>
        <dbReference type="EMBL" id="VDP50766.1"/>
    </source>
</evidence>
<dbReference type="WBParaSite" id="SBAD_0001308301-mRNA-1">
    <property type="protein sequence ID" value="SBAD_0001308301-mRNA-1"/>
    <property type="gene ID" value="SBAD_0001308301"/>
</dbReference>
<protein>
    <recommendedName>
        <fullName evidence="4 5">Exocyst complex component 7</fullName>
    </recommendedName>
    <alternativeName>
        <fullName evidence="5">Exocyst complex component Exo70</fullName>
    </alternativeName>
</protein>
<accession>A0A183J9X5</accession>
<evidence type="ECO:0000259" key="6">
    <source>
        <dbReference type="Pfam" id="PF03081"/>
    </source>
</evidence>
<evidence type="ECO:0000256" key="5">
    <source>
        <dbReference type="RuleBase" id="RU365026"/>
    </source>
</evidence>
<reference evidence="7 8" key="2">
    <citation type="submission" date="2018-11" db="EMBL/GenBank/DDBJ databases">
        <authorList>
            <consortium name="Pathogen Informatics"/>
        </authorList>
    </citation>
    <scope>NUCLEOTIDE SEQUENCE [LARGE SCALE GENOMIC DNA]</scope>
</reference>
<evidence type="ECO:0000313" key="9">
    <source>
        <dbReference type="WBParaSite" id="SBAD_0001308301-mRNA-1"/>
    </source>
</evidence>
<proteinExistence type="inferred from homology"/>
<dbReference type="AlphaFoldDB" id="A0A183J9X5"/>
<evidence type="ECO:0000313" key="8">
    <source>
        <dbReference type="Proteomes" id="UP000270296"/>
    </source>
</evidence>
<keyword evidence="5" id="KW-0653">Protein transport</keyword>
<dbReference type="InterPro" id="IPR004140">
    <property type="entry name" value="Exo70"/>
</dbReference>
<name>A0A183J9X5_9BILA</name>
<sequence>MKPKLDAMVRSVDSLCLYALEKFIAHVKSDQDKFIPEDATVHQLTSNALMFVDQLVDLKDCLATVLTQNSNDSPNDAIPTFFARILSALGLNLRNKAELYADPAQKAIFMLNNTNHIVKILRKSGVMKLVLQQNREVEGYYNEQLKLFKTQYLQR</sequence>
<keyword evidence="3 5" id="KW-0268">Exocytosis</keyword>
<evidence type="ECO:0000256" key="4">
    <source>
        <dbReference type="ARBA" id="ARBA00026169"/>
    </source>
</evidence>
<gene>
    <name evidence="7" type="ORF">SBAD_LOCUS12673</name>
</gene>
<dbReference type="GO" id="GO:0015031">
    <property type="term" value="P:protein transport"/>
    <property type="evidence" value="ECO:0007669"/>
    <property type="project" value="UniProtKB-KW"/>
</dbReference>
<dbReference type="PANTHER" id="PTHR12542:SF41">
    <property type="entry name" value="EXOCYST COMPLEX COMPONENT 7"/>
    <property type="match status" value="1"/>
</dbReference>
<dbReference type="GO" id="GO:0000145">
    <property type="term" value="C:exocyst"/>
    <property type="evidence" value="ECO:0007669"/>
    <property type="project" value="InterPro"/>
</dbReference>
<dbReference type="EMBL" id="UZAM01018457">
    <property type="protein sequence ID" value="VDP50766.1"/>
    <property type="molecule type" value="Genomic_DNA"/>
</dbReference>
<organism evidence="9">
    <name type="scientific">Soboliphyme baturini</name>
    <dbReference type="NCBI Taxonomy" id="241478"/>
    <lineage>
        <taxon>Eukaryota</taxon>
        <taxon>Metazoa</taxon>
        <taxon>Ecdysozoa</taxon>
        <taxon>Nematoda</taxon>
        <taxon>Enoplea</taxon>
        <taxon>Dorylaimia</taxon>
        <taxon>Dioctophymatida</taxon>
        <taxon>Dioctophymatoidea</taxon>
        <taxon>Soboliphymatidae</taxon>
        <taxon>Soboliphyme</taxon>
    </lineage>
</organism>
<keyword evidence="8" id="KW-1185">Reference proteome</keyword>
<dbReference type="InterPro" id="IPR046364">
    <property type="entry name" value="Exo70_C"/>
</dbReference>
<dbReference type="SUPFAM" id="SSF74788">
    <property type="entry name" value="Cullin repeat-like"/>
    <property type="match status" value="1"/>
</dbReference>
<evidence type="ECO:0000256" key="1">
    <source>
        <dbReference type="ARBA" id="ARBA00006756"/>
    </source>
</evidence>
<keyword evidence="2 5" id="KW-0813">Transport</keyword>
<comment type="similarity">
    <text evidence="1 5">Belongs to the EXO70 family.</text>
</comment>
<evidence type="ECO:0000256" key="3">
    <source>
        <dbReference type="ARBA" id="ARBA00022483"/>
    </source>
</evidence>
<dbReference type="Gene3D" id="1.20.1280.170">
    <property type="entry name" value="Exocyst complex component Exo70"/>
    <property type="match status" value="1"/>
</dbReference>
<dbReference type="Proteomes" id="UP000270296">
    <property type="component" value="Unassembled WGS sequence"/>
</dbReference>
<dbReference type="GO" id="GO:0006887">
    <property type="term" value="P:exocytosis"/>
    <property type="evidence" value="ECO:0007669"/>
    <property type="project" value="UniProtKB-KW"/>
</dbReference>
<comment type="function">
    <text evidence="5">Component of the exocyst complex involved in the docking of exocytic vesicles with fusion sites on the plasma membrane.</text>
</comment>
<dbReference type="Pfam" id="PF03081">
    <property type="entry name" value="Exo70_C"/>
    <property type="match status" value="1"/>
</dbReference>